<evidence type="ECO:0000256" key="2">
    <source>
        <dbReference type="ARBA" id="ARBA00022475"/>
    </source>
</evidence>
<reference evidence="8 9" key="1">
    <citation type="submission" date="2017-02" db="EMBL/GenBank/DDBJ databases">
        <authorList>
            <person name="Peterson S.W."/>
        </authorList>
    </citation>
    <scope>NUCLEOTIDE SEQUENCE [LARGE SCALE GENOMIC DNA]</scope>
    <source>
        <strain evidence="8 9">LSP_Lj1</strain>
    </source>
</reference>
<feature type="transmembrane region" description="Helical" evidence="6">
    <location>
        <begin position="76"/>
        <end position="94"/>
    </location>
</feature>
<sequence>MTLLVPAVAGAMIVAGLLGVVWGLWLSPVATGRPRRGRTLRRWSRRARLAVGVGLVAGVVVAIVSGWLIAVVVVPLAVAGLPALVSAPPAAARIERLEAMEEWTRSLSGILTVGAGLEQALIATLRSAPEPIRPEVSRLVARLRARWSTAEALRLFADELDDPTGDLVAGNLLLAARRRGPGVAAVLESLAESVAADVRARRQVEADRAKPRATARWVTVITVCALTVLAMSGSYVAPYKTPIGQVVLAVLLGVYVAVLVWMRRMAAGDAIPRFLGASVAKEQVR</sequence>
<feature type="transmembrane region" description="Helical" evidence="6">
    <location>
        <begin position="6"/>
        <end position="26"/>
    </location>
</feature>
<keyword evidence="9" id="KW-1185">Reference proteome</keyword>
<evidence type="ECO:0000313" key="9">
    <source>
        <dbReference type="Proteomes" id="UP000188342"/>
    </source>
</evidence>
<proteinExistence type="predicted"/>
<protein>
    <submittedName>
        <fullName evidence="8">Putative integral membrane protein</fullName>
    </submittedName>
</protein>
<evidence type="ECO:0000259" key="7">
    <source>
        <dbReference type="Pfam" id="PF00482"/>
    </source>
</evidence>
<keyword evidence="2" id="KW-1003">Cell membrane</keyword>
<evidence type="ECO:0000256" key="1">
    <source>
        <dbReference type="ARBA" id="ARBA00004651"/>
    </source>
</evidence>
<dbReference type="RefSeq" id="WP_179110579.1">
    <property type="nucleotide sequence ID" value="NZ_FUKQ01000011.1"/>
</dbReference>
<feature type="domain" description="Type II secretion system protein GspF" evidence="7">
    <location>
        <begin position="103"/>
        <end position="229"/>
    </location>
</feature>
<keyword evidence="3 6" id="KW-0812">Transmembrane</keyword>
<keyword evidence="5 6" id="KW-0472">Membrane</keyword>
<evidence type="ECO:0000256" key="4">
    <source>
        <dbReference type="ARBA" id="ARBA00022989"/>
    </source>
</evidence>
<evidence type="ECO:0000256" key="6">
    <source>
        <dbReference type="SAM" id="Phobius"/>
    </source>
</evidence>
<dbReference type="PANTHER" id="PTHR35007:SF3">
    <property type="entry name" value="POSSIBLE CONSERVED ALANINE RICH MEMBRANE PROTEIN"/>
    <property type="match status" value="1"/>
</dbReference>
<dbReference type="Proteomes" id="UP000188342">
    <property type="component" value="Unassembled WGS sequence"/>
</dbReference>
<dbReference type="AlphaFoldDB" id="A0A1R4IQE7"/>
<dbReference type="PANTHER" id="PTHR35007">
    <property type="entry name" value="INTEGRAL MEMBRANE PROTEIN-RELATED"/>
    <property type="match status" value="1"/>
</dbReference>
<name>A0A1R4IQE7_9ACTN</name>
<dbReference type="Pfam" id="PF00482">
    <property type="entry name" value="T2SSF"/>
    <property type="match status" value="1"/>
</dbReference>
<dbReference type="EMBL" id="FUKQ01000011">
    <property type="protein sequence ID" value="SJN21949.1"/>
    <property type="molecule type" value="Genomic_DNA"/>
</dbReference>
<accession>A0A1R4IQE7</accession>
<evidence type="ECO:0000313" key="8">
    <source>
        <dbReference type="EMBL" id="SJN21949.1"/>
    </source>
</evidence>
<gene>
    <name evidence="8" type="ORF">FM114_03050</name>
</gene>
<organism evidence="8 9">
    <name type="scientific">Luteococcus japonicus LSP_Lj1</name>
    <dbReference type="NCBI Taxonomy" id="1255658"/>
    <lineage>
        <taxon>Bacteria</taxon>
        <taxon>Bacillati</taxon>
        <taxon>Actinomycetota</taxon>
        <taxon>Actinomycetes</taxon>
        <taxon>Propionibacteriales</taxon>
        <taxon>Propionibacteriaceae</taxon>
        <taxon>Luteococcus</taxon>
    </lineage>
</organism>
<dbReference type="GO" id="GO:0005886">
    <property type="term" value="C:plasma membrane"/>
    <property type="evidence" value="ECO:0007669"/>
    <property type="project" value="UniProtKB-SubCell"/>
</dbReference>
<comment type="subcellular location">
    <subcellularLocation>
        <location evidence="1">Cell membrane</location>
        <topology evidence="1">Multi-pass membrane protein</topology>
    </subcellularLocation>
</comment>
<evidence type="ECO:0000256" key="3">
    <source>
        <dbReference type="ARBA" id="ARBA00022692"/>
    </source>
</evidence>
<feature type="transmembrane region" description="Helical" evidence="6">
    <location>
        <begin position="47"/>
        <end position="70"/>
    </location>
</feature>
<feature type="transmembrane region" description="Helical" evidence="6">
    <location>
        <begin position="217"/>
        <end position="237"/>
    </location>
</feature>
<feature type="transmembrane region" description="Helical" evidence="6">
    <location>
        <begin position="243"/>
        <end position="262"/>
    </location>
</feature>
<keyword evidence="4 6" id="KW-1133">Transmembrane helix</keyword>
<dbReference type="InterPro" id="IPR018076">
    <property type="entry name" value="T2SS_GspF_dom"/>
</dbReference>
<evidence type="ECO:0000256" key="5">
    <source>
        <dbReference type="ARBA" id="ARBA00023136"/>
    </source>
</evidence>
<dbReference type="STRING" id="1255658.FM114_03050"/>